<dbReference type="InterPro" id="IPR000086">
    <property type="entry name" value="NUDIX_hydrolase_dom"/>
</dbReference>
<evidence type="ECO:0000259" key="4">
    <source>
        <dbReference type="PROSITE" id="PS51462"/>
    </source>
</evidence>
<dbReference type="Gene3D" id="3.90.79.10">
    <property type="entry name" value="Nucleoside Triphosphate Pyrophosphohydrolase"/>
    <property type="match status" value="1"/>
</dbReference>
<dbReference type="PROSITE" id="PS51462">
    <property type="entry name" value="NUDIX"/>
    <property type="match status" value="1"/>
</dbReference>
<dbReference type="EMBL" id="CP059851">
    <property type="protein sequence ID" value="QMW21650.1"/>
    <property type="molecule type" value="Genomic_DNA"/>
</dbReference>
<dbReference type="InterPro" id="IPR020084">
    <property type="entry name" value="NUDIX_hydrolase_CS"/>
</dbReference>
<dbReference type="PANTHER" id="PTHR43736">
    <property type="entry name" value="ADP-RIBOSE PYROPHOSPHATASE"/>
    <property type="match status" value="1"/>
</dbReference>
<dbReference type="InterPro" id="IPR015797">
    <property type="entry name" value="NUDIX_hydrolase-like_dom_sf"/>
</dbReference>
<dbReference type="SUPFAM" id="SSF55811">
    <property type="entry name" value="Nudix"/>
    <property type="match status" value="1"/>
</dbReference>
<comment type="similarity">
    <text evidence="3">Belongs to the Nudix hydrolase family.</text>
</comment>
<dbReference type="PANTHER" id="PTHR43736:SF4">
    <property type="entry name" value="SLR1690 PROTEIN"/>
    <property type="match status" value="1"/>
</dbReference>
<gene>
    <name evidence="5" type="ORF">H3309_09465</name>
</gene>
<dbReference type="InterPro" id="IPR054105">
    <property type="entry name" value="WHD_NrtR"/>
</dbReference>
<accession>A0A7G5IE58</accession>
<organism evidence="5 6">
    <name type="scientific">Sandaracinobacteroides saxicola</name>
    <dbReference type="NCBI Taxonomy" id="2759707"/>
    <lineage>
        <taxon>Bacteria</taxon>
        <taxon>Pseudomonadati</taxon>
        <taxon>Pseudomonadota</taxon>
        <taxon>Alphaproteobacteria</taxon>
        <taxon>Sphingomonadales</taxon>
        <taxon>Sphingosinicellaceae</taxon>
        <taxon>Sandaracinobacteroides</taxon>
    </lineage>
</organism>
<dbReference type="Gene3D" id="1.10.10.10">
    <property type="entry name" value="Winged helix-like DNA-binding domain superfamily/Winged helix DNA-binding domain"/>
    <property type="match status" value="1"/>
</dbReference>
<dbReference type="GO" id="GO:0016787">
    <property type="term" value="F:hydrolase activity"/>
    <property type="evidence" value="ECO:0007669"/>
    <property type="project" value="UniProtKB-KW"/>
</dbReference>
<dbReference type="InterPro" id="IPR020476">
    <property type="entry name" value="Nudix_hydrolase"/>
</dbReference>
<dbReference type="InterPro" id="IPR036390">
    <property type="entry name" value="WH_DNA-bd_sf"/>
</dbReference>
<evidence type="ECO:0000256" key="1">
    <source>
        <dbReference type="ARBA" id="ARBA00001946"/>
    </source>
</evidence>
<sequence>MALLDRKPFALTTDLVIFAFDSEQLRLLLIRRAKEPFSNRWALPGGFLEPNETLDDCAERELIEETGLQLRHLEQLAAFSRPGRDPRGDVVSVAYLALVRANEQTLQAGSDAAEAAWHDINALPSLAFDHDEIVATGRRRLAEALYTTTSAFKLLPDSFTLGEAQRAFEAVAGEPIDKRNFRAWLQNKAPLRETGEARRGQHRPAKLYKLVEGKDNQ</sequence>
<evidence type="ECO:0000256" key="3">
    <source>
        <dbReference type="RuleBase" id="RU003476"/>
    </source>
</evidence>
<dbReference type="Pfam" id="PF00293">
    <property type="entry name" value="NUDIX"/>
    <property type="match status" value="1"/>
</dbReference>
<keyword evidence="6" id="KW-1185">Reference proteome</keyword>
<reference evidence="5 6" key="1">
    <citation type="submission" date="2020-07" db="EMBL/GenBank/DDBJ databases">
        <title>Complete genome sequence for Sandaracinobacter sp. M6.</title>
        <authorList>
            <person name="Tang Y."/>
            <person name="Liu Q."/>
            <person name="Guo Z."/>
            <person name="Lei P."/>
            <person name="Huang B."/>
        </authorList>
    </citation>
    <scope>NUCLEOTIDE SEQUENCE [LARGE SCALE GENOMIC DNA]</scope>
    <source>
        <strain evidence="5 6">M6</strain>
    </source>
</reference>
<dbReference type="InterPro" id="IPR036388">
    <property type="entry name" value="WH-like_DNA-bd_sf"/>
</dbReference>
<dbReference type="PROSITE" id="PS00893">
    <property type="entry name" value="NUDIX_BOX"/>
    <property type="match status" value="1"/>
</dbReference>
<dbReference type="CDD" id="cd18873">
    <property type="entry name" value="NUDIX_NadM_like"/>
    <property type="match status" value="1"/>
</dbReference>
<protein>
    <submittedName>
        <fullName evidence="5">NUDIX hydrolase</fullName>
    </submittedName>
</protein>
<evidence type="ECO:0000256" key="2">
    <source>
        <dbReference type="ARBA" id="ARBA00022801"/>
    </source>
</evidence>
<dbReference type="RefSeq" id="WP_182294497.1">
    <property type="nucleotide sequence ID" value="NZ_CP059851.1"/>
</dbReference>
<evidence type="ECO:0000313" key="5">
    <source>
        <dbReference type="EMBL" id="QMW21650.1"/>
    </source>
</evidence>
<dbReference type="KEGG" id="sand:H3309_09465"/>
<dbReference type="AlphaFoldDB" id="A0A7G5IE58"/>
<comment type="cofactor">
    <cofactor evidence="1">
        <name>Mg(2+)</name>
        <dbReference type="ChEBI" id="CHEBI:18420"/>
    </cofactor>
</comment>
<name>A0A7G5IE58_9SPHN</name>
<dbReference type="SUPFAM" id="SSF46785">
    <property type="entry name" value="Winged helix' DNA-binding domain"/>
    <property type="match status" value="1"/>
</dbReference>
<dbReference type="Proteomes" id="UP000515292">
    <property type="component" value="Chromosome"/>
</dbReference>
<proteinExistence type="inferred from homology"/>
<evidence type="ECO:0000313" key="6">
    <source>
        <dbReference type="Proteomes" id="UP000515292"/>
    </source>
</evidence>
<dbReference type="Pfam" id="PF21906">
    <property type="entry name" value="WHD_NrtR"/>
    <property type="match status" value="1"/>
</dbReference>
<dbReference type="PRINTS" id="PR00502">
    <property type="entry name" value="NUDIXFAMILY"/>
</dbReference>
<keyword evidence="2 3" id="KW-0378">Hydrolase</keyword>
<feature type="domain" description="Nudix hydrolase" evidence="4">
    <location>
        <begin position="10"/>
        <end position="147"/>
    </location>
</feature>